<comment type="caution">
    <text evidence="1">The sequence shown here is derived from an EMBL/GenBank/DDBJ whole genome shotgun (WGS) entry which is preliminary data.</text>
</comment>
<dbReference type="EMBL" id="JAQIZT010000011">
    <property type="protein sequence ID" value="KAJ6979257.1"/>
    <property type="molecule type" value="Genomic_DNA"/>
</dbReference>
<proteinExistence type="predicted"/>
<keyword evidence="2" id="KW-1185">Reference proteome</keyword>
<dbReference type="AlphaFoldDB" id="A0AAD6M5X4"/>
<reference evidence="1" key="1">
    <citation type="journal article" date="2023" name="Mol. Ecol. Resour.">
        <title>Chromosome-level genome assembly of a triploid poplar Populus alba 'Berolinensis'.</title>
        <authorList>
            <person name="Chen S."/>
            <person name="Yu Y."/>
            <person name="Wang X."/>
            <person name="Wang S."/>
            <person name="Zhang T."/>
            <person name="Zhou Y."/>
            <person name="He R."/>
            <person name="Meng N."/>
            <person name="Wang Y."/>
            <person name="Liu W."/>
            <person name="Liu Z."/>
            <person name="Liu J."/>
            <person name="Guo Q."/>
            <person name="Huang H."/>
            <person name="Sederoff R.R."/>
            <person name="Wang G."/>
            <person name="Qu G."/>
            <person name="Chen S."/>
        </authorList>
    </citation>
    <scope>NUCLEOTIDE SEQUENCE</scope>
    <source>
        <strain evidence="1">SC-2020</strain>
    </source>
</reference>
<organism evidence="1 2">
    <name type="scientific">Populus alba x Populus x berolinensis</name>
    <dbReference type="NCBI Taxonomy" id="444605"/>
    <lineage>
        <taxon>Eukaryota</taxon>
        <taxon>Viridiplantae</taxon>
        <taxon>Streptophyta</taxon>
        <taxon>Embryophyta</taxon>
        <taxon>Tracheophyta</taxon>
        <taxon>Spermatophyta</taxon>
        <taxon>Magnoliopsida</taxon>
        <taxon>eudicotyledons</taxon>
        <taxon>Gunneridae</taxon>
        <taxon>Pentapetalae</taxon>
        <taxon>rosids</taxon>
        <taxon>fabids</taxon>
        <taxon>Malpighiales</taxon>
        <taxon>Salicaceae</taxon>
        <taxon>Saliceae</taxon>
        <taxon>Populus</taxon>
    </lineage>
</organism>
<evidence type="ECO:0000313" key="1">
    <source>
        <dbReference type="EMBL" id="KAJ6979257.1"/>
    </source>
</evidence>
<protein>
    <submittedName>
        <fullName evidence="1">Uncharacterized protein</fullName>
    </submittedName>
</protein>
<dbReference type="Proteomes" id="UP001164929">
    <property type="component" value="Chromosome 11"/>
</dbReference>
<sequence>MSVTFSSMQGNLLNSTSYDTESGSGMLLLFHHGKACDHTIGQMDMKFEKKGKCWRSSLYFATIS</sequence>
<name>A0AAD6M5X4_9ROSI</name>
<accession>A0AAD6M5X4</accession>
<evidence type="ECO:0000313" key="2">
    <source>
        <dbReference type="Proteomes" id="UP001164929"/>
    </source>
</evidence>
<gene>
    <name evidence="1" type="ORF">NC653_027419</name>
</gene>